<dbReference type="Proteomes" id="UP000305760">
    <property type="component" value="Unassembled WGS sequence"/>
</dbReference>
<reference evidence="6 7" key="1">
    <citation type="submission" date="2019-03" db="EMBL/GenBank/DDBJ databases">
        <title>Arenimonas daejeonensis sp. nov., isolated from compost.</title>
        <authorList>
            <person name="Jeon C.O."/>
        </authorList>
    </citation>
    <scope>NUCLEOTIDE SEQUENCE [LARGE SCALE GENOMIC DNA]</scope>
    <source>
        <strain evidence="6 7">R29</strain>
    </source>
</reference>
<dbReference type="GO" id="GO:0046677">
    <property type="term" value="P:response to antibiotic"/>
    <property type="evidence" value="ECO:0007669"/>
    <property type="project" value="UniProtKB-KW"/>
</dbReference>
<evidence type="ECO:0000256" key="2">
    <source>
        <dbReference type="ARBA" id="ARBA00012882"/>
    </source>
</evidence>
<comment type="similarity">
    <text evidence="1 5">Belongs to the antibiotic N-acetyltransferase family.</text>
</comment>
<dbReference type="RefSeq" id="WP_139450014.1">
    <property type="nucleotide sequence ID" value="NZ_SMDR01000004.1"/>
</dbReference>
<gene>
    <name evidence="6" type="ORF">E1B00_14410</name>
</gene>
<evidence type="ECO:0000256" key="3">
    <source>
        <dbReference type="ARBA" id="ARBA00022679"/>
    </source>
</evidence>
<keyword evidence="4 5" id="KW-0012">Acyltransferase</keyword>
<comment type="caution">
    <text evidence="6">The sequence shown here is derived from an EMBL/GenBank/DDBJ whole genome shotgun (WGS) entry which is preliminary data.</text>
</comment>
<dbReference type="InterPro" id="IPR028345">
    <property type="entry name" value="Antibiotic_NAT-like"/>
</dbReference>
<dbReference type="EC" id="2.3.1.-" evidence="5"/>
<keyword evidence="5" id="KW-0046">Antibiotic resistance</keyword>
<dbReference type="EMBL" id="SMDR01000004">
    <property type="protein sequence ID" value="TNJ32900.1"/>
    <property type="molecule type" value="Genomic_DNA"/>
</dbReference>
<dbReference type="InterPro" id="IPR003679">
    <property type="entry name" value="Amioglycoside_AcTrfase"/>
</dbReference>
<evidence type="ECO:0000256" key="5">
    <source>
        <dbReference type="RuleBase" id="RU365031"/>
    </source>
</evidence>
<evidence type="ECO:0000256" key="1">
    <source>
        <dbReference type="ARBA" id="ARBA00006383"/>
    </source>
</evidence>
<keyword evidence="3 5" id="KW-0808">Transferase</keyword>
<dbReference type="OrthoDB" id="7330654at2"/>
<protein>
    <recommendedName>
        <fullName evidence="2 5">Aminoglycoside N(3)-acetyltransferase</fullName>
        <ecNumber evidence="5">2.3.1.-</ecNumber>
    </recommendedName>
</protein>
<organism evidence="6 7">
    <name type="scientific">Arenimonas terrae</name>
    <dbReference type="NCBI Taxonomy" id="2546226"/>
    <lineage>
        <taxon>Bacteria</taxon>
        <taxon>Pseudomonadati</taxon>
        <taxon>Pseudomonadota</taxon>
        <taxon>Gammaproteobacteria</taxon>
        <taxon>Lysobacterales</taxon>
        <taxon>Lysobacteraceae</taxon>
        <taxon>Arenimonas</taxon>
    </lineage>
</organism>
<accession>A0A5C4RP30</accession>
<dbReference type="PANTHER" id="PTHR11104">
    <property type="entry name" value="AMINOGLYCOSIDE N3-ACETYLTRANSFERASE"/>
    <property type="match status" value="1"/>
</dbReference>
<evidence type="ECO:0000256" key="4">
    <source>
        <dbReference type="ARBA" id="ARBA00023315"/>
    </source>
</evidence>
<sequence length="257" mass="27337">MPVSAEQIGRQLAALGVPRGAVLVVHCAFSRTGPVQGGPEGLIQALRAWLGPEGTLVMPSMTEDDDAVFDPARSHCRGMGVLADTFWRLPGVRRSDSPHAFAACGPLAEVITAAHPVDDPHGMDSPVGRVFAHAGHVLLLGVDHDANTTMHLAESLAKVAYGIPKYSTVRDGNAVRRIHYLEAQGCCARFVEVNAALQRRRAQSIGRLGHGTARHVRSRDVVDAALDLLRRDPEAFLHPAGECGECDAARDGSARSG</sequence>
<dbReference type="Pfam" id="PF02522">
    <property type="entry name" value="Antibiotic_NAT"/>
    <property type="match status" value="1"/>
</dbReference>
<dbReference type="PANTHER" id="PTHR11104:SF0">
    <property type="entry name" value="SPBETA PROPHAGE-DERIVED AMINOGLYCOSIDE N(3')-ACETYLTRANSFERASE-LIKE PROTEIN YOKD"/>
    <property type="match status" value="1"/>
</dbReference>
<name>A0A5C4RP30_9GAMM</name>
<dbReference type="AlphaFoldDB" id="A0A5C4RP30"/>
<comment type="catalytic activity">
    <reaction evidence="5">
        <text>a 2-deoxystreptamine antibiotic + acetyl-CoA = an N(3)-acetyl-2-deoxystreptamine antibiotic + CoA + H(+)</text>
        <dbReference type="Rhea" id="RHEA:12665"/>
        <dbReference type="ChEBI" id="CHEBI:15378"/>
        <dbReference type="ChEBI" id="CHEBI:57287"/>
        <dbReference type="ChEBI" id="CHEBI:57288"/>
        <dbReference type="ChEBI" id="CHEBI:57921"/>
        <dbReference type="ChEBI" id="CHEBI:77452"/>
        <dbReference type="EC" id="2.3.1.81"/>
    </reaction>
</comment>
<keyword evidence="7" id="KW-1185">Reference proteome</keyword>
<dbReference type="GO" id="GO:0046353">
    <property type="term" value="F:aminoglycoside 3-N-acetyltransferase activity"/>
    <property type="evidence" value="ECO:0007669"/>
    <property type="project" value="UniProtKB-EC"/>
</dbReference>
<dbReference type="SUPFAM" id="SSF110710">
    <property type="entry name" value="TTHA0583/YokD-like"/>
    <property type="match status" value="1"/>
</dbReference>
<evidence type="ECO:0000313" key="6">
    <source>
        <dbReference type="EMBL" id="TNJ32900.1"/>
    </source>
</evidence>
<evidence type="ECO:0000313" key="7">
    <source>
        <dbReference type="Proteomes" id="UP000305760"/>
    </source>
</evidence>
<proteinExistence type="inferred from homology"/>